<feature type="compositionally biased region" description="Basic and acidic residues" evidence="3">
    <location>
        <begin position="186"/>
        <end position="198"/>
    </location>
</feature>
<comment type="caution">
    <text evidence="4">The sequence shown here is derived from an EMBL/GenBank/DDBJ whole genome shotgun (WGS) entry which is preliminary data.</text>
</comment>
<evidence type="ECO:0000256" key="2">
    <source>
        <dbReference type="ARBA" id="ARBA00022737"/>
    </source>
</evidence>
<organism evidence="4 5">
    <name type="scientific">Staurois parvus</name>
    <dbReference type="NCBI Taxonomy" id="386267"/>
    <lineage>
        <taxon>Eukaryota</taxon>
        <taxon>Metazoa</taxon>
        <taxon>Chordata</taxon>
        <taxon>Craniata</taxon>
        <taxon>Vertebrata</taxon>
        <taxon>Euteleostomi</taxon>
        <taxon>Amphibia</taxon>
        <taxon>Batrachia</taxon>
        <taxon>Anura</taxon>
        <taxon>Neobatrachia</taxon>
        <taxon>Ranoidea</taxon>
        <taxon>Ranidae</taxon>
        <taxon>Staurois</taxon>
    </lineage>
</organism>
<gene>
    <name evidence="4" type="ORF">SPARVUS_LOCUS7022472</name>
</gene>
<dbReference type="PANTHER" id="PTHR48051:SF64">
    <property type="entry name" value="LEUCINE RICH REPEATS AND CALPONIN HOMOLOGY DOMAIN CONTAINING 4"/>
    <property type="match status" value="1"/>
</dbReference>
<dbReference type="Gene3D" id="3.80.10.10">
    <property type="entry name" value="Ribonuclease Inhibitor"/>
    <property type="match status" value="1"/>
</dbReference>
<feature type="region of interest" description="Disordered" evidence="3">
    <location>
        <begin position="186"/>
        <end position="236"/>
    </location>
</feature>
<dbReference type="InterPro" id="IPR001611">
    <property type="entry name" value="Leu-rich_rpt"/>
</dbReference>
<feature type="region of interest" description="Disordered" evidence="3">
    <location>
        <begin position="248"/>
        <end position="294"/>
    </location>
</feature>
<dbReference type="PROSITE" id="PS51450">
    <property type="entry name" value="LRR"/>
    <property type="match status" value="2"/>
</dbReference>
<accession>A0ABN9DBR6</accession>
<dbReference type="Proteomes" id="UP001162483">
    <property type="component" value="Unassembled WGS sequence"/>
</dbReference>
<sequence>MTNLRQLDISCNEIQSLPPQMGSMESLRELNVRRNQLTSLPEELSELPLIRLDISCNRISHIPVCYRHLRHLQTIILDNNPLQYPPAQICLKGKVHIFKYLNIEACSKPAPELGDLGKLSRPTSFTTCLTDDVYSSKPYGCLDSGFNSVDSGSKRWSGNESADELSDLSFRVAGLGRDARLLREKVNGTDADNEHPDFIDSSTNEEEEEAKSDTGLHMTVTPQDKRGSQTCTLRQGQRTGPWLVGLVLVPAPSSSPAPSISPRQDRVTEERRRPGDRCSYGWGNGRDSQQLSAD</sequence>
<dbReference type="EMBL" id="CATNWA010014283">
    <property type="protein sequence ID" value="CAI9569937.1"/>
    <property type="molecule type" value="Genomic_DNA"/>
</dbReference>
<evidence type="ECO:0000313" key="4">
    <source>
        <dbReference type="EMBL" id="CAI9569937.1"/>
    </source>
</evidence>
<evidence type="ECO:0000256" key="1">
    <source>
        <dbReference type="ARBA" id="ARBA00022614"/>
    </source>
</evidence>
<dbReference type="Pfam" id="PF13855">
    <property type="entry name" value="LRR_8"/>
    <property type="match status" value="1"/>
</dbReference>
<dbReference type="PANTHER" id="PTHR48051">
    <property type="match status" value="1"/>
</dbReference>
<dbReference type="InterPro" id="IPR050216">
    <property type="entry name" value="LRR_domain-containing"/>
</dbReference>
<keyword evidence="2" id="KW-0677">Repeat</keyword>
<feature type="compositionally biased region" description="Basic and acidic residues" evidence="3">
    <location>
        <begin position="263"/>
        <end position="276"/>
    </location>
</feature>
<dbReference type="InterPro" id="IPR032675">
    <property type="entry name" value="LRR_dom_sf"/>
</dbReference>
<keyword evidence="1" id="KW-0433">Leucine-rich repeat</keyword>
<feature type="compositionally biased region" description="Low complexity" evidence="3">
    <location>
        <begin position="250"/>
        <end position="262"/>
    </location>
</feature>
<dbReference type="SMART" id="SM00369">
    <property type="entry name" value="LRR_TYP"/>
    <property type="match status" value="3"/>
</dbReference>
<proteinExistence type="predicted"/>
<keyword evidence="5" id="KW-1185">Reference proteome</keyword>
<reference evidence="4" key="1">
    <citation type="submission" date="2023-05" db="EMBL/GenBank/DDBJ databases">
        <authorList>
            <person name="Stuckert A."/>
        </authorList>
    </citation>
    <scope>NUCLEOTIDE SEQUENCE</scope>
</reference>
<dbReference type="InterPro" id="IPR003591">
    <property type="entry name" value="Leu-rich_rpt_typical-subtyp"/>
</dbReference>
<protein>
    <submittedName>
        <fullName evidence="4">Uncharacterized protein</fullName>
    </submittedName>
</protein>
<dbReference type="SUPFAM" id="SSF52058">
    <property type="entry name" value="L domain-like"/>
    <property type="match status" value="1"/>
</dbReference>
<evidence type="ECO:0000256" key="3">
    <source>
        <dbReference type="SAM" id="MobiDB-lite"/>
    </source>
</evidence>
<name>A0ABN9DBR6_9NEOB</name>
<evidence type="ECO:0000313" key="5">
    <source>
        <dbReference type="Proteomes" id="UP001162483"/>
    </source>
</evidence>